<organism evidence="1 2">
    <name type="scientific">Pluteus cervinus</name>
    <dbReference type="NCBI Taxonomy" id="181527"/>
    <lineage>
        <taxon>Eukaryota</taxon>
        <taxon>Fungi</taxon>
        <taxon>Dikarya</taxon>
        <taxon>Basidiomycota</taxon>
        <taxon>Agaricomycotina</taxon>
        <taxon>Agaricomycetes</taxon>
        <taxon>Agaricomycetidae</taxon>
        <taxon>Agaricales</taxon>
        <taxon>Pluteineae</taxon>
        <taxon>Pluteaceae</taxon>
        <taxon>Pluteus</taxon>
    </lineage>
</organism>
<name>A0ACD3B5K7_9AGAR</name>
<feature type="non-terminal residue" evidence="1">
    <location>
        <position position="1"/>
    </location>
</feature>
<keyword evidence="2" id="KW-1185">Reference proteome</keyword>
<protein>
    <submittedName>
        <fullName evidence="1">Uncharacterized protein</fullName>
    </submittedName>
</protein>
<sequence length="222" mass="25296">PHSWRLISSDASGDTEEGVFSLQGAIVGLELPPILERPGVSTKAIPFLRQQVTLSGLGLPQFEKALDLSGDAYNKFRRYFPEKQLLPWFCPPCASSSGRTISFSNRYFTRRNEAPTLKAIPFSIPVDPKRILTNLVNGTIFHAEDNEVNYYERYKEEDNSLKHVPLFPQNFRIGDLVDVQFSFVAYSMRTEQYIMKPMLYSITLIDKKYSDVSMPVITSGHY</sequence>
<dbReference type="Proteomes" id="UP000308600">
    <property type="component" value="Unassembled WGS sequence"/>
</dbReference>
<dbReference type="EMBL" id="ML208278">
    <property type="protein sequence ID" value="TFK73100.1"/>
    <property type="molecule type" value="Genomic_DNA"/>
</dbReference>
<evidence type="ECO:0000313" key="2">
    <source>
        <dbReference type="Proteomes" id="UP000308600"/>
    </source>
</evidence>
<reference evidence="1 2" key="1">
    <citation type="journal article" date="2019" name="Nat. Ecol. Evol.">
        <title>Megaphylogeny resolves global patterns of mushroom evolution.</title>
        <authorList>
            <person name="Varga T."/>
            <person name="Krizsan K."/>
            <person name="Foldi C."/>
            <person name="Dima B."/>
            <person name="Sanchez-Garcia M."/>
            <person name="Sanchez-Ramirez S."/>
            <person name="Szollosi G.J."/>
            <person name="Szarkandi J.G."/>
            <person name="Papp V."/>
            <person name="Albert L."/>
            <person name="Andreopoulos W."/>
            <person name="Angelini C."/>
            <person name="Antonin V."/>
            <person name="Barry K.W."/>
            <person name="Bougher N.L."/>
            <person name="Buchanan P."/>
            <person name="Buyck B."/>
            <person name="Bense V."/>
            <person name="Catcheside P."/>
            <person name="Chovatia M."/>
            <person name="Cooper J."/>
            <person name="Damon W."/>
            <person name="Desjardin D."/>
            <person name="Finy P."/>
            <person name="Geml J."/>
            <person name="Haridas S."/>
            <person name="Hughes K."/>
            <person name="Justo A."/>
            <person name="Karasinski D."/>
            <person name="Kautmanova I."/>
            <person name="Kiss B."/>
            <person name="Kocsube S."/>
            <person name="Kotiranta H."/>
            <person name="LaButti K.M."/>
            <person name="Lechner B.E."/>
            <person name="Liimatainen K."/>
            <person name="Lipzen A."/>
            <person name="Lukacs Z."/>
            <person name="Mihaltcheva S."/>
            <person name="Morgado L.N."/>
            <person name="Niskanen T."/>
            <person name="Noordeloos M.E."/>
            <person name="Ohm R.A."/>
            <person name="Ortiz-Santana B."/>
            <person name="Ovrebo C."/>
            <person name="Racz N."/>
            <person name="Riley R."/>
            <person name="Savchenko A."/>
            <person name="Shiryaev A."/>
            <person name="Soop K."/>
            <person name="Spirin V."/>
            <person name="Szebenyi C."/>
            <person name="Tomsovsky M."/>
            <person name="Tulloss R.E."/>
            <person name="Uehling J."/>
            <person name="Grigoriev I.V."/>
            <person name="Vagvolgyi C."/>
            <person name="Papp T."/>
            <person name="Martin F.M."/>
            <person name="Miettinen O."/>
            <person name="Hibbett D.S."/>
            <person name="Nagy L.G."/>
        </authorList>
    </citation>
    <scope>NUCLEOTIDE SEQUENCE [LARGE SCALE GENOMIC DNA]</scope>
    <source>
        <strain evidence="1 2">NL-1719</strain>
    </source>
</reference>
<proteinExistence type="predicted"/>
<gene>
    <name evidence="1" type="ORF">BDN72DRAFT_762188</name>
</gene>
<evidence type="ECO:0000313" key="1">
    <source>
        <dbReference type="EMBL" id="TFK73100.1"/>
    </source>
</evidence>
<accession>A0ACD3B5K7</accession>